<dbReference type="Gene3D" id="6.10.280.100">
    <property type="match status" value="1"/>
</dbReference>
<dbReference type="STRING" id="29172.A0A0D8Y2B7"/>
<name>A0A0D8Y2B7_DICVI</name>
<evidence type="ECO:0008006" key="4">
    <source>
        <dbReference type="Google" id="ProtNLM"/>
    </source>
</evidence>
<evidence type="ECO:0000313" key="3">
    <source>
        <dbReference type="Proteomes" id="UP000053766"/>
    </source>
</evidence>
<dbReference type="EMBL" id="KN716209">
    <property type="protein sequence ID" value="KJH50307.1"/>
    <property type="molecule type" value="Genomic_DNA"/>
</dbReference>
<keyword evidence="3" id="KW-1185">Reference proteome</keyword>
<dbReference type="PANTHER" id="PTHR47372">
    <property type="entry name" value="DAUER UP-REGULATED-RELATED"/>
    <property type="match status" value="1"/>
</dbReference>
<feature type="transmembrane region" description="Helical" evidence="1">
    <location>
        <begin position="122"/>
        <end position="149"/>
    </location>
</feature>
<proteinExistence type="predicted"/>
<evidence type="ECO:0000256" key="1">
    <source>
        <dbReference type="SAM" id="Phobius"/>
    </source>
</evidence>
<dbReference type="PANTHER" id="PTHR47372:SF11">
    <property type="entry name" value="RE19971P"/>
    <property type="match status" value="1"/>
</dbReference>
<reference evidence="3" key="2">
    <citation type="journal article" date="2016" name="Sci. Rep.">
        <title>Dictyocaulus viviparus genome, variome and transcriptome elucidate lungworm biology and support future intervention.</title>
        <authorList>
            <person name="McNulty S.N."/>
            <person name="Strube C."/>
            <person name="Rosa B.A."/>
            <person name="Martin J.C."/>
            <person name="Tyagi R."/>
            <person name="Choi Y.J."/>
            <person name="Wang Q."/>
            <person name="Hallsworth Pepin K."/>
            <person name="Zhang X."/>
            <person name="Ozersky P."/>
            <person name="Wilson R.K."/>
            <person name="Sternberg P.W."/>
            <person name="Gasser R.B."/>
            <person name="Mitreva M."/>
        </authorList>
    </citation>
    <scope>NUCLEOTIDE SEQUENCE [LARGE SCALE GENOMIC DNA]</scope>
    <source>
        <strain evidence="3">HannoverDv2000</strain>
    </source>
</reference>
<keyword evidence="1" id="KW-0472">Membrane</keyword>
<reference evidence="2 3" key="1">
    <citation type="submission" date="2013-11" db="EMBL/GenBank/DDBJ databases">
        <title>Draft genome of the bovine lungworm Dictyocaulus viviparus.</title>
        <authorList>
            <person name="Mitreva M."/>
        </authorList>
    </citation>
    <scope>NUCLEOTIDE SEQUENCE [LARGE SCALE GENOMIC DNA]</scope>
    <source>
        <strain evidence="2 3">HannoverDv2000</strain>
    </source>
</reference>
<dbReference type="OrthoDB" id="5860717at2759"/>
<accession>A0A0D8Y2B7</accession>
<protein>
    <recommendedName>
        <fullName evidence="4">Late embryogeneis abundant protein</fullName>
    </recommendedName>
</protein>
<keyword evidence="1" id="KW-0812">Transmembrane</keyword>
<dbReference type="Proteomes" id="UP000053766">
    <property type="component" value="Unassembled WGS sequence"/>
</dbReference>
<keyword evidence="1" id="KW-1133">Transmembrane helix</keyword>
<organism evidence="2 3">
    <name type="scientific">Dictyocaulus viviparus</name>
    <name type="common">Bovine lungworm</name>
    <dbReference type="NCBI Taxonomy" id="29172"/>
    <lineage>
        <taxon>Eukaryota</taxon>
        <taxon>Metazoa</taxon>
        <taxon>Ecdysozoa</taxon>
        <taxon>Nematoda</taxon>
        <taxon>Chromadorea</taxon>
        <taxon>Rhabditida</taxon>
        <taxon>Rhabditina</taxon>
        <taxon>Rhabditomorpha</taxon>
        <taxon>Strongyloidea</taxon>
        <taxon>Metastrongylidae</taxon>
        <taxon>Dictyocaulus</taxon>
    </lineage>
</organism>
<sequence length="292" mass="31313">MICYDKDSSAKDSNQSQSIAMSFVKGIKDTVSSAADQIGGVLEQAEHKVEESAKWMTDTAKDAYDATAEKTSENTAWMADTAKGTYGAIAEKVSESAEWMADTAKGAYGSAAEKTSNVGQGIFLFIAIILLLYSFYHSYVFYVIVFLTFPRNIHHEVAHAVEEKTADAANAVSGLFKETKEAAGNWVEAAKDHTTAASSDVSDYVHKENMADFLKPAKEKAGEIESTAIDALHHGADAAKEASNEAKSTGLGVFDSVRDVVYGAADKSKELVSDISTAAHDKAKALNEELNK</sequence>
<evidence type="ECO:0000313" key="2">
    <source>
        <dbReference type="EMBL" id="KJH50307.1"/>
    </source>
</evidence>
<feature type="non-terminal residue" evidence="2">
    <location>
        <position position="292"/>
    </location>
</feature>
<gene>
    <name evidence="2" type="ORF">DICVIV_03500</name>
</gene>
<dbReference type="AlphaFoldDB" id="A0A0D8Y2B7"/>